<dbReference type="Pfam" id="PF02597">
    <property type="entry name" value="ThiS"/>
    <property type="match status" value="1"/>
</dbReference>
<dbReference type="PANTHER" id="PTHR34472:SF1">
    <property type="entry name" value="SULFUR CARRIER PROTEIN THIS"/>
    <property type="match status" value="1"/>
</dbReference>
<proteinExistence type="predicted"/>
<dbReference type="SUPFAM" id="SSF54285">
    <property type="entry name" value="MoaD/ThiS"/>
    <property type="match status" value="1"/>
</dbReference>
<sequence>MRVQVNGAPHHLEEGCGLDHLLAELGLAGTRIAVELNEAVVPASRHAKTYLAAGDRIEIVHAIGGG</sequence>
<dbReference type="InterPro" id="IPR016155">
    <property type="entry name" value="Mopterin_synth/thiamin_S_b"/>
</dbReference>
<dbReference type="Proteomes" id="UP001318321">
    <property type="component" value="Unassembled WGS sequence"/>
</dbReference>
<dbReference type="EMBL" id="JAAQTO010000032">
    <property type="protein sequence ID" value="NIC06261.1"/>
    <property type="molecule type" value="Genomic_DNA"/>
</dbReference>
<dbReference type="InterPro" id="IPR012675">
    <property type="entry name" value="Beta-grasp_dom_sf"/>
</dbReference>
<evidence type="ECO:0000313" key="2">
    <source>
        <dbReference type="Proteomes" id="UP001318321"/>
    </source>
</evidence>
<dbReference type="Gene3D" id="3.10.20.30">
    <property type="match status" value="1"/>
</dbReference>
<dbReference type="InterPro" id="IPR003749">
    <property type="entry name" value="ThiS/MoaD-like"/>
</dbReference>
<dbReference type="NCBIfam" id="TIGR01683">
    <property type="entry name" value="thiS"/>
    <property type="match status" value="1"/>
</dbReference>
<accession>A0ABX0PSB5</accession>
<dbReference type="InterPro" id="IPR010035">
    <property type="entry name" value="Thi_S"/>
</dbReference>
<gene>
    <name evidence="1" type="primary">thiS</name>
    <name evidence="1" type="ORF">HBJ55_12550</name>
</gene>
<comment type="caution">
    <text evidence="1">The sequence shown here is derived from an EMBL/GenBank/DDBJ whole genome shotgun (WGS) entry which is preliminary data.</text>
</comment>
<organism evidence="1 2">
    <name type="scientific">Billgrantia bachuensis</name>
    <dbReference type="NCBI Taxonomy" id="2717286"/>
    <lineage>
        <taxon>Bacteria</taxon>
        <taxon>Pseudomonadati</taxon>
        <taxon>Pseudomonadota</taxon>
        <taxon>Gammaproteobacteria</taxon>
        <taxon>Oceanospirillales</taxon>
        <taxon>Halomonadaceae</taxon>
        <taxon>Billgrantia</taxon>
    </lineage>
</organism>
<reference evidence="1 2" key="1">
    <citation type="submission" date="2020-03" db="EMBL/GenBank/DDBJ databases">
        <title>Identification of Halomonas strains.</title>
        <authorList>
            <person name="Xiao Z."/>
            <person name="Dong F."/>
            <person name="Wang Z."/>
            <person name="Zhao J.-Y."/>
        </authorList>
    </citation>
    <scope>NUCLEOTIDE SEQUENCE [LARGE SCALE GENOMIC DNA]</scope>
    <source>
        <strain evidence="1 2">DX6</strain>
    </source>
</reference>
<protein>
    <submittedName>
        <fullName evidence="1">Sulfur carrier protein ThiS</fullName>
    </submittedName>
</protein>
<evidence type="ECO:0000313" key="1">
    <source>
        <dbReference type="EMBL" id="NIC06261.1"/>
    </source>
</evidence>
<name>A0ABX0PSB5_9GAMM</name>
<dbReference type="PANTHER" id="PTHR34472">
    <property type="entry name" value="SULFUR CARRIER PROTEIN THIS"/>
    <property type="match status" value="1"/>
</dbReference>
<dbReference type="CDD" id="cd00565">
    <property type="entry name" value="Ubl_ThiS"/>
    <property type="match status" value="1"/>
</dbReference>
<keyword evidence="2" id="KW-1185">Reference proteome</keyword>